<evidence type="ECO:0000259" key="8">
    <source>
        <dbReference type="PROSITE" id="PS50850"/>
    </source>
</evidence>
<feature type="transmembrane region" description="Helical" evidence="7">
    <location>
        <begin position="116"/>
        <end position="134"/>
    </location>
</feature>
<name>A0A7S4N5S7_9STRA</name>
<sequence length="576" mass="60144">MPHPLPPRPTRDPKDPPRSIDAYFEEAHSSTSGSHHVRLGFWLIFFSLGVANSGDATEIGAMNYILSSPGFGEEMLGPSSGDFAGRGAAIASSVFAGMLIGGVVTGALGDRTGRRPILLSGLVINATAGAASAFSPSAAALCLCRFVGGLGIGAVLSSLLALAAELSPPSRRGFCVTFVASFWSAGQIYVAALAMLLFGERGASWRVFALVAAAPCAVGGVLVWAVVPESARFLALRGRYGDAARVANVVADGMGYRGAAIEAEEVRHHFEAEAANAKPPVTLPRTLSRMQSGLQHTKEAARGVRRLYGKDLILRSTLPLQIVWATMSFGSGLCTWITKIFESIDPTSMYLHSLYFALANVPGNIAATLLVDRIGRKRLLVVSMMCASLSLFVFADAASDSSGGKDRPVQVMLGACIFHAFLVMGWCSISCMTTELFPTDVRGAGSGICAASGRIAAMLVQFVNGALIGRPGMLLSVAAGSIMVGAVAPAAFRVEETGGTHLHDRTGDGKATVVMGATAAVSSTEHSHVGHVRRRQITAGGMEITMDGSSDPIMLKNPASEVVPSNETDFASKEIV</sequence>
<dbReference type="PROSITE" id="PS50850">
    <property type="entry name" value="MFS"/>
    <property type="match status" value="1"/>
</dbReference>
<feature type="domain" description="Major facilitator superfamily (MFS) profile" evidence="8">
    <location>
        <begin position="44"/>
        <end position="497"/>
    </location>
</feature>
<dbReference type="GO" id="GO:0022857">
    <property type="term" value="F:transmembrane transporter activity"/>
    <property type="evidence" value="ECO:0007669"/>
    <property type="project" value="InterPro"/>
</dbReference>
<protein>
    <recommendedName>
        <fullName evidence="8">Major facilitator superfamily (MFS) profile domain-containing protein</fullName>
    </recommendedName>
</protein>
<dbReference type="PANTHER" id="PTHR23511">
    <property type="entry name" value="SYNAPTIC VESICLE GLYCOPROTEIN 2"/>
    <property type="match status" value="1"/>
</dbReference>
<dbReference type="InterPro" id="IPR005828">
    <property type="entry name" value="MFS_sugar_transport-like"/>
</dbReference>
<dbReference type="SUPFAM" id="SSF103473">
    <property type="entry name" value="MFS general substrate transporter"/>
    <property type="match status" value="1"/>
</dbReference>
<evidence type="ECO:0000256" key="4">
    <source>
        <dbReference type="ARBA" id="ARBA00022989"/>
    </source>
</evidence>
<evidence type="ECO:0000256" key="3">
    <source>
        <dbReference type="ARBA" id="ARBA00022692"/>
    </source>
</evidence>
<dbReference type="PROSITE" id="PS00217">
    <property type="entry name" value="SUGAR_TRANSPORT_2"/>
    <property type="match status" value="1"/>
</dbReference>
<feature type="transmembrane region" description="Helical" evidence="7">
    <location>
        <begin position="83"/>
        <end position="104"/>
    </location>
</feature>
<feature type="transmembrane region" description="Helical" evidence="7">
    <location>
        <begin position="176"/>
        <end position="199"/>
    </location>
</feature>
<accession>A0A7S4N5S7</accession>
<dbReference type="Pfam" id="PF00083">
    <property type="entry name" value="Sugar_tr"/>
    <property type="match status" value="1"/>
</dbReference>
<evidence type="ECO:0000313" key="9">
    <source>
        <dbReference type="EMBL" id="CAE2266387.1"/>
    </source>
</evidence>
<feature type="transmembrane region" description="Helical" evidence="7">
    <location>
        <begin position="312"/>
        <end position="338"/>
    </location>
</feature>
<dbReference type="EMBL" id="HBKQ01042234">
    <property type="protein sequence ID" value="CAE2266387.1"/>
    <property type="molecule type" value="Transcribed_RNA"/>
</dbReference>
<feature type="transmembrane region" description="Helical" evidence="7">
    <location>
        <begin position="378"/>
        <end position="399"/>
    </location>
</feature>
<evidence type="ECO:0000256" key="2">
    <source>
        <dbReference type="ARBA" id="ARBA00022448"/>
    </source>
</evidence>
<evidence type="ECO:0000256" key="6">
    <source>
        <dbReference type="SAM" id="MobiDB-lite"/>
    </source>
</evidence>
<dbReference type="Gene3D" id="1.20.1250.20">
    <property type="entry name" value="MFS general substrate transporter like domains"/>
    <property type="match status" value="1"/>
</dbReference>
<dbReference type="GO" id="GO:0016020">
    <property type="term" value="C:membrane"/>
    <property type="evidence" value="ECO:0007669"/>
    <property type="project" value="UniProtKB-SubCell"/>
</dbReference>
<feature type="transmembrane region" description="Helical" evidence="7">
    <location>
        <begin position="411"/>
        <end position="432"/>
    </location>
</feature>
<dbReference type="PANTHER" id="PTHR23511:SF34">
    <property type="entry name" value="SYNAPTIC VESICLE GLYCOPROTEIN 2"/>
    <property type="match status" value="1"/>
</dbReference>
<evidence type="ECO:0000256" key="5">
    <source>
        <dbReference type="ARBA" id="ARBA00023136"/>
    </source>
</evidence>
<dbReference type="InterPro" id="IPR005829">
    <property type="entry name" value="Sugar_transporter_CS"/>
</dbReference>
<keyword evidence="2" id="KW-0813">Transport</keyword>
<gene>
    <name evidence="9" type="ORF">OAUR00152_LOCUS29109</name>
</gene>
<evidence type="ECO:0000256" key="7">
    <source>
        <dbReference type="SAM" id="Phobius"/>
    </source>
</evidence>
<dbReference type="InterPro" id="IPR036259">
    <property type="entry name" value="MFS_trans_sf"/>
</dbReference>
<proteinExistence type="predicted"/>
<comment type="subcellular location">
    <subcellularLocation>
        <location evidence="1">Membrane</location>
        <topology evidence="1">Multi-pass membrane protein</topology>
    </subcellularLocation>
</comment>
<keyword evidence="3 7" id="KW-0812">Transmembrane</keyword>
<feature type="compositionally biased region" description="Basic and acidic residues" evidence="6">
    <location>
        <begin position="9"/>
        <end position="18"/>
    </location>
</feature>
<feature type="transmembrane region" description="Helical" evidence="7">
    <location>
        <begin position="205"/>
        <end position="227"/>
    </location>
</feature>
<organism evidence="9">
    <name type="scientific">Odontella aurita</name>
    <dbReference type="NCBI Taxonomy" id="265563"/>
    <lineage>
        <taxon>Eukaryota</taxon>
        <taxon>Sar</taxon>
        <taxon>Stramenopiles</taxon>
        <taxon>Ochrophyta</taxon>
        <taxon>Bacillariophyta</taxon>
        <taxon>Mediophyceae</taxon>
        <taxon>Biddulphiophycidae</taxon>
        <taxon>Eupodiscales</taxon>
        <taxon>Odontellaceae</taxon>
        <taxon>Odontella</taxon>
    </lineage>
</organism>
<evidence type="ECO:0000256" key="1">
    <source>
        <dbReference type="ARBA" id="ARBA00004141"/>
    </source>
</evidence>
<reference evidence="9" key="1">
    <citation type="submission" date="2021-01" db="EMBL/GenBank/DDBJ databases">
        <authorList>
            <person name="Corre E."/>
            <person name="Pelletier E."/>
            <person name="Niang G."/>
            <person name="Scheremetjew M."/>
            <person name="Finn R."/>
            <person name="Kale V."/>
            <person name="Holt S."/>
            <person name="Cochrane G."/>
            <person name="Meng A."/>
            <person name="Brown T."/>
            <person name="Cohen L."/>
        </authorList>
    </citation>
    <scope>NUCLEOTIDE SEQUENCE</scope>
    <source>
        <strain evidence="9">Isolate 1302-5</strain>
    </source>
</reference>
<keyword evidence="5 7" id="KW-0472">Membrane</keyword>
<feature type="transmembrane region" description="Helical" evidence="7">
    <location>
        <begin position="146"/>
        <end position="164"/>
    </location>
</feature>
<feature type="region of interest" description="Disordered" evidence="6">
    <location>
        <begin position="1"/>
        <end position="20"/>
    </location>
</feature>
<dbReference type="InterPro" id="IPR020846">
    <property type="entry name" value="MFS_dom"/>
</dbReference>
<dbReference type="AlphaFoldDB" id="A0A7S4N5S7"/>
<feature type="transmembrane region" description="Helical" evidence="7">
    <location>
        <begin position="350"/>
        <end position="371"/>
    </location>
</feature>
<keyword evidence="4 7" id="KW-1133">Transmembrane helix</keyword>